<name>A0A5B7I1B9_PORTR</name>
<feature type="region of interest" description="Disordered" evidence="1">
    <location>
        <begin position="1"/>
        <end position="28"/>
    </location>
</feature>
<accession>A0A5B7I1B9</accession>
<reference evidence="2 3" key="1">
    <citation type="submission" date="2019-05" db="EMBL/GenBank/DDBJ databases">
        <title>Another draft genome of Portunus trituberculatus and its Hox gene families provides insights of decapod evolution.</title>
        <authorList>
            <person name="Jeong J.-H."/>
            <person name="Song I."/>
            <person name="Kim S."/>
            <person name="Choi T."/>
            <person name="Kim D."/>
            <person name="Ryu S."/>
            <person name="Kim W."/>
        </authorList>
    </citation>
    <scope>NUCLEOTIDE SEQUENCE [LARGE SCALE GENOMIC DNA]</scope>
    <source>
        <tissue evidence="2">Muscle</tissue>
    </source>
</reference>
<organism evidence="2 3">
    <name type="scientific">Portunus trituberculatus</name>
    <name type="common">Swimming crab</name>
    <name type="synonym">Neptunus trituberculatus</name>
    <dbReference type="NCBI Taxonomy" id="210409"/>
    <lineage>
        <taxon>Eukaryota</taxon>
        <taxon>Metazoa</taxon>
        <taxon>Ecdysozoa</taxon>
        <taxon>Arthropoda</taxon>
        <taxon>Crustacea</taxon>
        <taxon>Multicrustacea</taxon>
        <taxon>Malacostraca</taxon>
        <taxon>Eumalacostraca</taxon>
        <taxon>Eucarida</taxon>
        <taxon>Decapoda</taxon>
        <taxon>Pleocyemata</taxon>
        <taxon>Brachyura</taxon>
        <taxon>Eubrachyura</taxon>
        <taxon>Portunoidea</taxon>
        <taxon>Portunidae</taxon>
        <taxon>Portuninae</taxon>
        <taxon>Portunus</taxon>
    </lineage>
</organism>
<protein>
    <submittedName>
        <fullName evidence="2">Uncharacterized protein</fullName>
    </submittedName>
</protein>
<dbReference type="EMBL" id="VSRR010042226">
    <property type="protein sequence ID" value="MPC75945.1"/>
    <property type="molecule type" value="Genomic_DNA"/>
</dbReference>
<dbReference type="AlphaFoldDB" id="A0A5B7I1B9"/>
<comment type="caution">
    <text evidence="2">The sequence shown here is derived from an EMBL/GenBank/DDBJ whole genome shotgun (WGS) entry which is preliminary data.</text>
</comment>
<proteinExistence type="predicted"/>
<evidence type="ECO:0000313" key="3">
    <source>
        <dbReference type="Proteomes" id="UP000324222"/>
    </source>
</evidence>
<gene>
    <name evidence="2" type="ORF">E2C01_070346</name>
</gene>
<evidence type="ECO:0000313" key="2">
    <source>
        <dbReference type="EMBL" id="MPC75945.1"/>
    </source>
</evidence>
<evidence type="ECO:0000256" key="1">
    <source>
        <dbReference type="SAM" id="MobiDB-lite"/>
    </source>
</evidence>
<sequence>MQERREPELNRGNQFDSHNVAPSRPRFVSPHARHLSARTNLHGGILMLMVKAPVTYCTYFHCVWQFLLSPNSSDLLSVYIVRVRKVIKETVSLPED</sequence>
<dbReference type="Proteomes" id="UP000324222">
    <property type="component" value="Unassembled WGS sequence"/>
</dbReference>
<keyword evidence="3" id="KW-1185">Reference proteome</keyword>